<dbReference type="PANTHER" id="PTHR42928:SF5">
    <property type="entry name" value="BLR1237 PROTEIN"/>
    <property type="match status" value="1"/>
</dbReference>
<sequence>MPPIFARAAPRAAWPMLALSCLAWGSASAQGAYPNHPISLVVPFAAGGGNDGIARLLGQLLSDGLKQPVVVENRPGAGGKLGLFSQPQPVQAAVRSGGRHDADRDDCACAVLRVRQSQGAGGDLG</sequence>
<dbReference type="Proteomes" id="UP000740926">
    <property type="component" value="Unassembled WGS sequence"/>
</dbReference>
<gene>
    <name evidence="2" type="ORF">G6F50_016333</name>
</gene>
<dbReference type="InterPro" id="IPR042100">
    <property type="entry name" value="Bug_dom1"/>
</dbReference>
<evidence type="ECO:0000256" key="1">
    <source>
        <dbReference type="SAM" id="SignalP"/>
    </source>
</evidence>
<keyword evidence="3" id="KW-1185">Reference proteome</keyword>
<proteinExistence type="predicted"/>
<dbReference type="Gene3D" id="3.40.190.150">
    <property type="entry name" value="Bordetella uptake gene, domain 1"/>
    <property type="match status" value="1"/>
</dbReference>
<evidence type="ECO:0000313" key="3">
    <source>
        <dbReference type="Proteomes" id="UP000740926"/>
    </source>
</evidence>
<organism evidence="2 3">
    <name type="scientific">Rhizopus delemar</name>
    <dbReference type="NCBI Taxonomy" id="936053"/>
    <lineage>
        <taxon>Eukaryota</taxon>
        <taxon>Fungi</taxon>
        <taxon>Fungi incertae sedis</taxon>
        <taxon>Mucoromycota</taxon>
        <taxon>Mucoromycotina</taxon>
        <taxon>Mucoromycetes</taxon>
        <taxon>Mucorales</taxon>
        <taxon>Mucorineae</taxon>
        <taxon>Rhizopodaceae</taxon>
        <taxon>Rhizopus</taxon>
    </lineage>
</organism>
<dbReference type="AlphaFoldDB" id="A0A9P6XTG3"/>
<keyword evidence="1" id="KW-0732">Signal</keyword>
<dbReference type="PANTHER" id="PTHR42928">
    <property type="entry name" value="TRICARBOXYLATE-BINDING PROTEIN"/>
    <property type="match status" value="1"/>
</dbReference>
<name>A0A9P6XTG3_9FUNG</name>
<dbReference type="EMBL" id="JAANIU010010128">
    <property type="protein sequence ID" value="KAG1532149.1"/>
    <property type="molecule type" value="Genomic_DNA"/>
</dbReference>
<accession>A0A9P6XTG3</accession>
<comment type="caution">
    <text evidence="2">The sequence shown here is derived from an EMBL/GenBank/DDBJ whole genome shotgun (WGS) entry which is preliminary data.</text>
</comment>
<dbReference type="InterPro" id="IPR005064">
    <property type="entry name" value="BUG"/>
</dbReference>
<reference evidence="2 3" key="1">
    <citation type="journal article" date="2020" name="Microb. Genom.">
        <title>Genetic diversity of clinical and environmental Mucorales isolates obtained from an investigation of mucormycosis cases among solid organ transplant recipients.</title>
        <authorList>
            <person name="Nguyen M.H."/>
            <person name="Kaul D."/>
            <person name="Muto C."/>
            <person name="Cheng S.J."/>
            <person name="Richter R.A."/>
            <person name="Bruno V.M."/>
            <person name="Liu G."/>
            <person name="Beyhan S."/>
            <person name="Sundermann A.J."/>
            <person name="Mounaud S."/>
            <person name="Pasculle A.W."/>
            <person name="Nierman W.C."/>
            <person name="Driscoll E."/>
            <person name="Cumbie R."/>
            <person name="Clancy C.J."/>
            <person name="Dupont C.L."/>
        </authorList>
    </citation>
    <scope>NUCLEOTIDE SEQUENCE [LARGE SCALE GENOMIC DNA]</scope>
    <source>
        <strain evidence="2 3">GL24</strain>
    </source>
</reference>
<protein>
    <submittedName>
        <fullName evidence="2">Uncharacterized protein</fullName>
    </submittedName>
</protein>
<feature type="signal peptide" evidence="1">
    <location>
        <begin position="1"/>
        <end position="31"/>
    </location>
</feature>
<evidence type="ECO:0000313" key="2">
    <source>
        <dbReference type="EMBL" id="KAG1532149.1"/>
    </source>
</evidence>
<feature type="chain" id="PRO_5040505442" evidence="1">
    <location>
        <begin position="32"/>
        <end position="125"/>
    </location>
</feature>